<protein>
    <submittedName>
        <fullName evidence="2">Uncharacterized protein</fullName>
    </submittedName>
</protein>
<comment type="caution">
    <text evidence="2">The sequence shown here is derived from an EMBL/GenBank/DDBJ whole genome shotgun (WGS) entry which is preliminary data.</text>
</comment>
<sequence length="85" mass="9509">MAAEGEEDIRLQFATQLAEAQRGQKARQAPDRGSHGEPECDVERGRRIFAPADDRALVHADDQENGDDRQQRQRQGSRDPVEVVA</sequence>
<reference evidence="2 3" key="1">
    <citation type="submission" date="2014-09" db="EMBL/GenBank/DDBJ databases">
        <title>Isolation and characterization of Aurantimonas altamirensis ON-56566 from clinical sample following a dog bite.</title>
        <authorList>
            <person name="Eshaghi A."/>
            <person name="Li A."/>
            <person name="Shahinas D."/>
            <person name="Bahn P."/>
            <person name="Kus J.V."/>
            <person name="Patel S.N."/>
        </authorList>
    </citation>
    <scope>NUCLEOTIDE SEQUENCE [LARGE SCALE GENOMIC DNA]</scope>
    <source>
        <strain evidence="2 3">ON-56566</strain>
    </source>
</reference>
<gene>
    <name evidence="2" type="ORF">LA66_18315</name>
</gene>
<proteinExistence type="predicted"/>
<dbReference type="Proteomes" id="UP000030826">
    <property type="component" value="Unassembled WGS sequence"/>
</dbReference>
<evidence type="ECO:0000313" key="3">
    <source>
        <dbReference type="Proteomes" id="UP000030826"/>
    </source>
</evidence>
<feature type="region of interest" description="Disordered" evidence="1">
    <location>
        <begin position="16"/>
        <end position="85"/>
    </location>
</feature>
<feature type="compositionally biased region" description="Basic and acidic residues" evidence="1">
    <location>
        <begin position="28"/>
        <end position="85"/>
    </location>
</feature>
<evidence type="ECO:0000313" key="2">
    <source>
        <dbReference type="EMBL" id="KHJ53353.1"/>
    </source>
</evidence>
<dbReference type="EMBL" id="JRFJ01000006">
    <property type="protein sequence ID" value="KHJ53353.1"/>
    <property type="molecule type" value="Genomic_DNA"/>
</dbReference>
<organism evidence="2 3">
    <name type="scientific">Aureimonas altamirensis</name>
    <dbReference type="NCBI Taxonomy" id="370622"/>
    <lineage>
        <taxon>Bacteria</taxon>
        <taxon>Pseudomonadati</taxon>
        <taxon>Pseudomonadota</taxon>
        <taxon>Alphaproteobacteria</taxon>
        <taxon>Hyphomicrobiales</taxon>
        <taxon>Aurantimonadaceae</taxon>
        <taxon>Aureimonas</taxon>
    </lineage>
</organism>
<dbReference type="AlphaFoldDB" id="A0A0B1PXU2"/>
<accession>A0A0B1PXU2</accession>
<evidence type="ECO:0000256" key="1">
    <source>
        <dbReference type="SAM" id="MobiDB-lite"/>
    </source>
</evidence>
<name>A0A0B1PXU2_9HYPH</name>